<dbReference type="SUPFAM" id="SSF56214">
    <property type="entry name" value="4'-phosphopantetheinyl transferase"/>
    <property type="match status" value="1"/>
</dbReference>
<comment type="function">
    <text evidence="8">Transfers the 4'-phosphopantetheine moiety from coenzyme A to a Ser of acyl-carrier-protein.</text>
</comment>
<keyword evidence="8" id="KW-0963">Cytoplasm</keyword>
<comment type="subcellular location">
    <subcellularLocation>
        <location evidence="8">Cytoplasm</location>
    </subcellularLocation>
</comment>
<evidence type="ECO:0000313" key="10">
    <source>
        <dbReference type="EMBL" id="AIE84887.1"/>
    </source>
</evidence>
<sequence length="120" mass="13573">MIVGLGIDLVEIERIRRAMKNPRFVYRILTDSERALCTTPARVAGRWAAKEAVYKAVGLPLCWHDIEILQDHLGAPRVQIHSHQYDGKRLRLQVSITHERSHAAAVATLERVVMQVPTVS</sequence>
<keyword evidence="1 8" id="KW-0444">Lipid biosynthesis</keyword>
<evidence type="ECO:0000256" key="4">
    <source>
        <dbReference type="ARBA" id="ARBA00022832"/>
    </source>
</evidence>
<feature type="binding site" evidence="8">
    <location>
        <position position="51"/>
    </location>
    <ligand>
        <name>Mg(2+)</name>
        <dbReference type="ChEBI" id="CHEBI:18420"/>
    </ligand>
</feature>
<keyword evidence="2 8" id="KW-0808">Transferase</keyword>
<reference evidence="10 11" key="1">
    <citation type="journal article" date="2014" name="PLoS ONE">
        <title>The first complete genome sequence of the class fimbriimonadia in the phylum armatimonadetes.</title>
        <authorList>
            <person name="Hu Z.Y."/>
            <person name="Wang Y.Z."/>
            <person name="Im W.T."/>
            <person name="Wang S.Y."/>
            <person name="Zhao G.P."/>
            <person name="Zheng H.J."/>
            <person name="Quan Z.X."/>
        </authorList>
    </citation>
    <scope>NUCLEOTIDE SEQUENCE [LARGE SCALE GENOMIC DNA]</scope>
    <source>
        <strain evidence="10">Gsoil 348</strain>
    </source>
</reference>
<keyword evidence="7 8" id="KW-0275">Fatty acid biosynthesis</keyword>
<dbReference type="EMBL" id="CP007139">
    <property type="protein sequence ID" value="AIE84887.1"/>
    <property type="molecule type" value="Genomic_DNA"/>
</dbReference>
<name>A0A068NNA9_FIMGI</name>
<dbReference type="GO" id="GO:0008897">
    <property type="term" value="F:holo-[acyl-carrier-protein] synthase activity"/>
    <property type="evidence" value="ECO:0007669"/>
    <property type="project" value="UniProtKB-UniRule"/>
</dbReference>
<evidence type="ECO:0000256" key="3">
    <source>
        <dbReference type="ARBA" id="ARBA00022723"/>
    </source>
</evidence>
<keyword evidence="4 8" id="KW-0276">Fatty acid metabolism</keyword>
<evidence type="ECO:0000256" key="7">
    <source>
        <dbReference type="ARBA" id="ARBA00023160"/>
    </source>
</evidence>
<dbReference type="InterPro" id="IPR008278">
    <property type="entry name" value="4-PPantetheinyl_Trfase_dom"/>
</dbReference>
<protein>
    <recommendedName>
        <fullName evidence="8">Holo-[acyl-carrier-protein] synthase</fullName>
        <shortName evidence="8">Holo-ACP synthase</shortName>
        <ecNumber evidence="8">2.7.8.7</ecNumber>
    </recommendedName>
    <alternativeName>
        <fullName evidence="8">4'-phosphopantetheinyl transferase AcpS</fullName>
    </alternativeName>
</protein>
<dbReference type="EC" id="2.7.8.7" evidence="8"/>
<dbReference type="InterPro" id="IPR037143">
    <property type="entry name" value="4-PPantetheinyl_Trfase_dom_sf"/>
</dbReference>
<dbReference type="RefSeq" id="WP_025226504.1">
    <property type="nucleotide sequence ID" value="NZ_CP007139.1"/>
</dbReference>
<dbReference type="Proteomes" id="UP000027982">
    <property type="component" value="Chromosome"/>
</dbReference>
<evidence type="ECO:0000259" key="9">
    <source>
        <dbReference type="Pfam" id="PF01648"/>
    </source>
</evidence>
<dbReference type="KEGG" id="fgi:OP10G_1519"/>
<feature type="binding site" evidence="8">
    <location>
        <position position="8"/>
    </location>
    <ligand>
        <name>Mg(2+)</name>
        <dbReference type="ChEBI" id="CHEBI:18420"/>
    </ligand>
</feature>
<dbReference type="OrthoDB" id="517356at2"/>
<evidence type="ECO:0000256" key="8">
    <source>
        <dbReference type="HAMAP-Rule" id="MF_00101"/>
    </source>
</evidence>
<proteinExistence type="inferred from homology"/>
<dbReference type="GO" id="GO:0000287">
    <property type="term" value="F:magnesium ion binding"/>
    <property type="evidence" value="ECO:0007669"/>
    <property type="project" value="UniProtKB-UniRule"/>
</dbReference>
<keyword evidence="5 8" id="KW-0460">Magnesium</keyword>
<keyword evidence="11" id="KW-1185">Reference proteome</keyword>
<accession>A0A068NNA9</accession>
<dbReference type="InterPro" id="IPR004568">
    <property type="entry name" value="Ppantetheine-prot_Trfase_dom"/>
</dbReference>
<evidence type="ECO:0000256" key="5">
    <source>
        <dbReference type="ARBA" id="ARBA00022842"/>
    </source>
</evidence>
<dbReference type="HAMAP" id="MF_00101">
    <property type="entry name" value="AcpS"/>
    <property type="match status" value="1"/>
</dbReference>
<dbReference type="NCBIfam" id="TIGR00556">
    <property type="entry name" value="pantethn_trn"/>
    <property type="match status" value="1"/>
</dbReference>
<keyword evidence="3 8" id="KW-0479">Metal-binding</keyword>
<dbReference type="GO" id="GO:0005737">
    <property type="term" value="C:cytoplasm"/>
    <property type="evidence" value="ECO:0007669"/>
    <property type="project" value="UniProtKB-SubCell"/>
</dbReference>
<dbReference type="InterPro" id="IPR002582">
    <property type="entry name" value="ACPS"/>
</dbReference>
<feature type="domain" description="4'-phosphopantetheinyl transferase" evidence="9">
    <location>
        <begin position="4"/>
        <end position="106"/>
    </location>
</feature>
<dbReference type="Pfam" id="PF01648">
    <property type="entry name" value="ACPS"/>
    <property type="match status" value="1"/>
</dbReference>
<evidence type="ECO:0000313" key="11">
    <source>
        <dbReference type="Proteomes" id="UP000027982"/>
    </source>
</evidence>
<organism evidence="10 11">
    <name type="scientific">Fimbriimonas ginsengisoli Gsoil 348</name>
    <dbReference type="NCBI Taxonomy" id="661478"/>
    <lineage>
        <taxon>Bacteria</taxon>
        <taxon>Bacillati</taxon>
        <taxon>Armatimonadota</taxon>
        <taxon>Fimbriimonadia</taxon>
        <taxon>Fimbriimonadales</taxon>
        <taxon>Fimbriimonadaceae</taxon>
        <taxon>Fimbriimonas</taxon>
    </lineage>
</organism>
<evidence type="ECO:0000256" key="1">
    <source>
        <dbReference type="ARBA" id="ARBA00022516"/>
    </source>
</evidence>
<dbReference type="HOGENOM" id="CLU_089696_1_2_0"/>
<evidence type="ECO:0000256" key="6">
    <source>
        <dbReference type="ARBA" id="ARBA00023098"/>
    </source>
</evidence>
<comment type="cofactor">
    <cofactor evidence="8">
        <name>Mg(2+)</name>
        <dbReference type="ChEBI" id="CHEBI:18420"/>
    </cofactor>
</comment>
<dbReference type="STRING" id="661478.OP10G_1519"/>
<comment type="catalytic activity">
    <reaction evidence="8">
        <text>apo-[ACP] + CoA = holo-[ACP] + adenosine 3',5'-bisphosphate + H(+)</text>
        <dbReference type="Rhea" id="RHEA:12068"/>
        <dbReference type="Rhea" id="RHEA-COMP:9685"/>
        <dbReference type="Rhea" id="RHEA-COMP:9690"/>
        <dbReference type="ChEBI" id="CHEBI:15378"/>
        <dbReference type="ChEBI" id="CHEBI:29999"/>
        <dbReference type="ChEBI" id="CHEBI:57287"/>
        <dbReference type="ChEBI" id="CHEBI:58343"/>
        <dbReference type="ChEBI" id="CHEBI:64479"/>
        <dbReference type="EC" id="2.7.8.7"/>
    </reaction>
</comment>
<dbReference type="GO" id="GO:0006633">
    <property type="term" value="P:fatty acid biosynthetic process"/>
    <property type="evidence" value="ECO:0007669"/>
    <property type="project" value="UniProtKB-UniRule"/>
</dbReference>
<dbReference type="eggNOG" id="COG0736">
    <property type="taxonomic scope" value="Bacteria"/>
</dbReference>
<comment type="similarity">
    <text evidence="8">Belongs to the P-Pant transferase superfamily. AcpS family.</text>
</comment>
<gene>
    <name evidence="8" type="primary">acpS</name>
    <name evidence="10" type="ORF">OP10G_1519</name>
</gene>
<dbReference type="AlphaFoldDB" id="A0A068NNA9"/>
<keyword evidence="6 8" id="KW-0443">Lipid metabolism</keyword>
<dbReference type="NCBIfam" id="TIGR00516">
    <property type="entry name" value="acpS"/>
    <property type="match status" value="1"/>
</dbReference>
<evidence type="ECO:0000256" key="2">
    <source>
        <dbReference type="ARBA" id="ARBA00022679"/>
    </source>
</evidence>
<dbReference type="Gene3D" id="3.90.470.20">
    <property type="entry name" value="4'-phosphopantetheinyl transferase domain"/>
    <property type="match status" value="1"/>
</dbReference>